<dbReference type="EMBL" id="CAXKWB010005460">
    <property type="protein sequence ID" value="CAL4078548.1"/>
    <property type="molecule type" value="Genomic_DNA"/>
</dbReference>
<dbReference type="AlphaFoldDB" id="A0AAV2QAS6"/>
<comment type="subcellular location">
    <subcellularLocation>
        <location evidence="1">Cell membrane</location>
        <topology evidence="1">Multi-pass membrane protein</topology>
    </subcellularLocation>
</comment>
<feature type="transmembrane region" description="Helical" evidence="9">
    <location>
        <begin position="20"/>
        <end position="43"/>
    </location>
</feature>
<evidence type="ECO:0000313" key="12">
    <source>
        <dbReference type="Proteomes" id="UP001497623"/>
    </source>
</evidence>
<dbReference type="GO" id="GO:0015276">
    <property type="term" value="F:ligand-gated monoatomic ion channel activity"/>
    <property type="evidence" value="ECO:0007669"/>
    <property type="project" value="InterPro"/>
</dbReference>
<evidence type="ECO:0000256" key="9">
    <source>
        <dbReference type="SAM" id="Phobius"/>
    </source>
</evidence>
<accession>A0AAV2QAS6</accession>
<feature type="domain" description="Ionotropic glutamate receptor C-terminal" evidence="10">
    <location>
        <begin position="2"/>
        <end position="67"/>
    </location>
</feature>
<comment type="similarity">
    <text evidence="2">Belongs to the glutamate-gated ion channel (TC 1.A.10.1) family.</text>
</comment>
<evidence type="ECO:0000256" key="2">
    <source>
        <dbReference type="ARBA" id="ARBA00008685"/>
    </source>
</evidence>
<keyword evidence="4 9" id="KW-0812">Transmembrane</keyword>
<protein>
    <recommendedName>
        <fullName evidence="10">Ionotropic glutamate receptor C-terminal domain-containing protein</fullName>
    </recommendedName>
</protein>
<dbReference type="Pfam" id="PF00060">
    <property type="entry name" value="Lig_chan"/>
    <property type="match status" value="1"/>
</dbReference>
<organism evidence="11 12">
    <name type="scientific">Meganyctiphanes norvegica</name>
    <name type="common">Northern krill</name>
    <name type="synonym">Thysanopoda norvegica</name>
    <dbReference type="NCBI Taxonomy" id="48144"/>
    <lineage>
        <taxon>Eukaryota</taxon>
        <taxon>Metazoa</taxon>
        <taxon>Ecdysozoa</taxon>
        <taxon>Arthropoda</taxon>
        <taxon>Crustacea</taxon>
        <taxon>Multicrustacea</taxon>
        <taxon>Malacostraca</taxon>
        <taxon>Eumalacostraca</taxon>
        <taxon>Eucarida</taxon>
        <taxon>Euphausiacea</taxon>
        <taxon>Euphausiidae</taxon>
        <taxon>Meganyctiphanes</taxon>
    </lineage>
</organism>
<evidence type="ECO:0000259" key="10">
    <source>
        <dbReference type="Pfam" id="PF00060"/>
    </source>
</evidence>
<evidence type="ECO:0000256" key="8">
    <source>
        <dbReference type="ARBA" id="ARBA00023180"/>
    </source>
</evidence>
<evidence type="ECO:0000256" key="1">
    <source>
        <dbReference type="ARBA" id="ARBA00004651"/>
    </source>
</evidence>
<gene>
    <name evidence="11" type="ORF">MNOR_LOCUS10685</name>
</gene>
<sequence length="103" mass="11707">QSLFNQGLYKLPTALHLRIFFTFWWLTALVIAVSYTSNLIAVLTIPAAAKRIHTPEELADSDLRLCMLDYGEFVPEALKTSSDRTFRILGNKMDLAPEDFDLD</sequence>
<reference evidence="11 12" key="1">
    <citation type="submission" date="2024-05" db="EMBL/GenBank/DDBJ databases">
        <authorList>
            <person name="Wallberg A."/>
        </authorList>
    </citation>
    <scope>NUCLEOTIDE SEQUENCE [LARGE SCALE GENOMIC DNA]</scope>
</reference>
<dbReference type="GO" id="GO:0005886">
    <property type="term" value="C:plasma membrane"/>
    <property type="evidence" value="ECO:0007669"/>
    <property type="project" value="UniProtKB-SubCell"/>
</dbReference>
<evidence type="ECO:0000256" key="7">
    <source>
        <dbReference type="ARBA" id="ARBA00023170"/>
    </source>
</evidence>
<dbReference type="PANTHER" id="PTHR42643:SF24">
    <property type="entry name" value="IONOTROPIC RECEPTOR 60A"/>
    <property type="match status" value="1"/>
</dbReference>
<evidence type="ECO:0000256" key="3">
    <source>
        <dbReference type="ARBA" id="ARBA00022475"/>
    </source>
</evidence>
<feature type="non-terminal residue" evidence="11">
    <location>
        <position position="1"/>
    </location>
</feature>
<feature type="non-terminal residue" evidence="11">
    <location>
        <position position="103"/>
    </location>
</feature>
<dbReference type="PANTHER" id="PTHR42643">
    <property type="entry name" value="IONOTROPIC RECEPTOR 20A-RELATED"/>
    <property type="match status" value="1"/>
</dbReference>
<dbReference type="Proteomes" id="UP001497623">
    <property type="component" value="Unassembled WGS sequence"/>
</dbReference>
<keyword evidence="3" id="KW-1003">Cell membrane</keyword>
<keyword evidence="12" id="KW-1185">Reference proteome</keyword>
<keyword evidence="5 9" id="KW-1133">Transmembrane helix</keyword>
<keyword evidence="6 9" id="KW-0472">Membrane</keyword>
<comment type="caution">
    <text evidence="11">The sequence shown here is derived from an EMBL/GenBank/DDBJ whole genome shotgun (WGS) entry which is preliminary data.</text>
</comment>
<proteinExistence type="inferred from homology"/>
<dbReference type="InterPro" id="IPR052192">
    <property type="entry name" value="Insect_Ionotropic_Sensory_Rcpt"/>
</dbReference>
<evidence type="ECO:0000256" key="4">
    <source>
        <dbReference type="ARBA" id="ARBA00022692"/>
    </source>
</evidence>
<evidence type="ECO:0000313" key="11">
    <source>
        <dbReference type="EMBL" id="CAL4078548.1"/>
    </source>
</evidence>
<evidence type="ECO:0000256" key="6">
    <source>
        <dbReference type="ARBA" id="ARBA00023136"/>
    </source>
</evidence>
<keyword evidence="7" id="KW-0675">Receptor</keyword>
<dbReference type="GO" id="GO:0050906">
    <property type="term" value="P:detection of stimulus involved in sensory perception"/>
    <property type="evidence" value="ECO:0007669"/>
    <property type="project" value="UniProtKB-ARBA"/>
</dbReference>
<evidence type="ECO:0000256" key="5">
    <source>
        <dbReference type="ARBA" id="ARBA00022989"/>
    </source>
</evidence>
<name>A0AAV2QAS6_MEGNR</name>
<dbReference type="InterPro" id="IPR001320">
    <property type="entry name" value="Iontro_rcpt_C"/>
</dbReference>
<dbReference type="Gene3D" id="1.10.287.70">
    <property type="match status" value="1"/>
</dbReference>
<keyword evidence="8" id="KW-0325">Glycoprotein</keyword>